<dbReference type="AlphaFoldDB" id="A0A1F8E2I9"/>
<dbReference type="SUPFAM" id="SSF52096">
    <property type="entry name" value="ClpP/crotonase"/>
    <property type="match status" value="1"/>
</dbReference>
<dbReference type="GO" id="GO:0006515">
    <property type="term" value="P:protein quality control for misfolded or incompletely synthesized proteins"/>
    <property type="evidence" value="ECO:0007669"/>
    <property type="project" value="TreeGrafter"/>
</dbReference>
<dbReference type="PANTHER" id="PTHR10381">
    <property type="entry name" value="ATP-DEPENDENT CLP PROTEASE PROTEOLYTIC SUBUNIT"/>
    <property type="match status" value="1"/>
</dbReference>
<gene>
    <name evidence="3" type="ORF">A2610_02260</name>
</gene>
<dbReference type="Proteomes" id="UP000179057">
    <property type="component" value="Unassembled WGS sequence"/>
</dbReference>
<dbReference type="Gene3D" id="3.90.226.10">
    <property type="entry name" value="2-enoyl-CoA Hydratase, Chain A, domain 1"/>
    <property type="match status" value="1"/>
</dbReference>
<reference evidence="3 4" key="1">
    <citation type="journal article" date="2016" name="Nat. Commun.">
        <title>Thousands of microbial genomes shed light on interconnected biogeochemical processes in an aquifer system.</title>
        <authorList>
            <person name="Anantharaman K."/>
            <person name="Brown C.T."/>
            <person name="Hug L.A."/>
            <person name="Sharon I."/>
            <person name="Castelle C.J."/>
            <person name="Probst A.J."/>
            <person name="Thomas B.C."/>
            <person name="Singh A."/>
            <person name="Wilkins M.J."/>
            <person name="Karaoz U."/>
            <person name="Brodie E.L."/>
            <person name="Williams K.H."/>
            <person name="Hubbard S.S."/>
            <person name="Banfield J.F."/>
        </authorList>
    </citation>
    <scope>NUCLEOTIDE SEQUENCE [LARGE SCALE GENOMIC DNA]</scope>
</reference>
<comment type="similarity">
    <text evidence="1 2">Belongs to the peptidase S14 family.</text>
</comment>
<sequence>MARLCEEDFLKDLFDRGILYLSGEITAKMAEQFGRAVVWLNAAKKFEEITLFIDSGGGSNIAALQIYDMVKYSKTPIRGVVYRRAYSSAAIILQACHVRSAFSSAEVLFHDLIVNEGVICVTDSHSEIDKKLAAARARQHAAHLIIAKRSGRSLKEAAKFSKLEMNMSATEALERGFLDEIIEHIP</sequence>
<name>A0A1F8E2I9_9BACT</name>
<dbReference type="InterPro" id="IPR001907">
    <property type="entry name" value="ClpP"/>
</dbReference>
<protein>
    <recommendedName>
        <fullName evidence="2">ATP-dependent Clp protease proteolytic subunit</fullName>
    </recommendedName>
</protein>
<dbReference type="EMBL" id="MGIV01000010">
    <property type="protein sequence ID" value="OGM94972.1"/>
    <property type="molecule type" value="Genomic_DNA"/>
</dbReference>
<dbReference type="PANTHER" id="PTHR10381:SF11">
    <property type="entry name" value="ATP-DEPENDENT CLP PROTEASE PROTEOLYTIC SUBUNIT, MITOCHONDRIAL"/>
    <property type="match status" value="1"/>
</dbReference>
<dbReference type="GO" id="GO:0004176">
    <property type="term" value="F:ATP-dependent peptidase activity"/>
    <property type="evidence" value="ECO:0007669"/>
    <property type="project" value="InterPro"/>
</dbReference>
<dbReference type="Pfam" id="PF00574">
    <property type="entry name" value="CLP_protease"/>
    <property type="match status" value="1"/>
</dbReference>
<comment type="caution">
    <text evidence="3">The sequence shown here is derived from an EMBL/GenBank/DDBJ whole genome shotgun (WGS) entry which is preliminary data.</text>
</comment>
<dbReference type="GO" id="GO:0051117">
    <property type="term" value="F:ATPase binding"/>
    <property type="evidence" value="ECO:0007669"/>
    <property type="project" value="TreeGrafter"/>
</dbReference>
<evidence type="ECO:0000256" key="2">
    <source>
        <dbReference type="RuleBase" id="RU003567"/>
    </source>
</evidence>
<dbReference type="InterPro" id="IPR023562">
    <property type="entry name" value="ClpP/TepA"/>
</dbReference>
<evidence type="ECO:0000313" key="3">
    <source>
        <dbReference type="EMBL" id="OGM94972.1"/>
    </source>
</evidence>
<dbReference type="GO" id="GO:0009368">
    <property type="term" value="C:endopeptidase Clp complex"/>
    <property type="evidence" value="ECO:0007669"/>
    <property type="project" value="TreeGrafter"/>
</dbReference>
<proteinExistence type="inferred from homology"/>
<organism evidence="3 4">
    <name type="scientific">Candidatus Wolfebacteria bacterium RIFOXYD1_FULL_48_65</name>
    <dbReference type="NCBI Taxonomy" id="1802561"/>
    <lineage>
        <taxon>Bacteria</taxon>
        <taxon>Candidatus Wolfeibacteriota</taxon>
    </lineage>
</organism>
<evidence type="ECO:0000313" key="4">
    <source>
        <dbReference type="Proteomes" id="UP000179057"/>
    </source>
</evidence>
<accession>A0A1F8E2I9</accession>
<dbReference type="InterPro" id="IPR029045">
    <property type="entry name" value="ClpP/crotonase-like_dom_sf"/>
</dbReference>
<dbReference type="PRINTS" id="PR00127">
    <property type="entry name" value="CLPPROTEASEP"/>
</dbReference>
<evidence type="ECO:0000256" key="1">
    <source>
        <dbReference type="ARBA" id="ARBA00007039"/>
    </source>
</evidence>
<dbReference type="GO" id="GO:0004252">
    <property type="term" value="F:serine-type endopeptidase activity"/>
    <property type="evidence" value="ECO:0007669"/>
    <property type="project" value="InterPro"/>
</dbReference>